<gene>
    <name evidence="1" type="ORF">DS832_01605</name>
</gene>
<dbReference type="KEGG" id="lbm:DS830_02390"/>
<comment type="caution">
    <text evidence="1">The sequence shown here is derived from an EMBL/GenBank/DDBJ whole genome shotgun (WGS) entry which is preliminary data.</text>
</comment>
<evidence type="ECO:0000313" key="2">
    <source>
        <dbReference type="Proteomes" id="UP000284822"/>
    </source>
</evidence>
<reference evidence="1 2" key="1">
    <citation type="submission" date="2018-07" db="EMBL/GenBank/DDBJ databases">
        <title>Genome sequences of six Lactobacillus spp. isolated from bumble bee guts.</title>
        <authorList>
            <person name="Motta E.V.S."/>
            <person name="Moran N.A."/>
        </authorList>
    </citation>
    <scope>NUCLEOTIDE SEQUENCE [LARGE SCALE GENOMIC DNA]</scope>
    <source>
        <strain evidence="1 2">LV-8.1</strain>
    </source>
</reference>
<name>A0A347SQS3_9LACO</name>
<dbReference type="Gene3D" id="3.30.1330.30">
    <property type="match status" value="1"/>
</dbReference>
<dbReference type="AlphaFoldDB" id="A0A347SQS3"/>
<protein>
    <submittedName>
        <fullName evidence="1">50S ribosomal protein L7</fullName>
    </submittedName>
</protein>
<dbReference type="EMBL" id="QOCS01000005">
    <property type="protein sequence ID" value="RHW48286.1"/>
    <property type="molecule type" value="Genomic_DNA"/>
</dbReference>
<proteinExistence type="predicted"/>
<dbReference type="InterPro" id="IPR029064">
    <property type="entry name" value="Ribosomal_eL30-like_sf"/>
</dbReference>
<dbReference type="Proteomes" id="UP000284822">
    <property type="component" value="Unassembled WGS sequence"/>
</dbReference>
<dbReference type="SUPFAM" id="SSF55315">
    <property type="entry name" value="L30e-like"/>
    <property type="match status" value="1"/>
</dbReference>
<evidence type="ECO:0000313" key="1">
    <source>
        <dbReference type="EMBL" id="RHW48286.1"/>
    </source>
</evidence>
<dbReference type="Pfam" id="PF01248">
    <property type="entry name" value="Ribosomal_L7Ae"/>
    <property type="match status" value="1"/>
</dbReference>
<dbReference type="InterPro" id="IPR004038">
    <property type="entry name" value="Ribosomal_eL8/eL30/eS12/Gad45"/>
</dbReference>
<dbReference type="GO" id="GO:0005840">
    <property type="term" value="C:ribosome"/>
    <property type="evidence" value="ECO:0007669"/>
    <property type="project" value="UniProtKB-KW"/>
</dbReference>
<dbReference type="RefSeq" id="WP_118908092.1">
    <property type="nucleotide sequence ID" value="NZ_QOCS01000005.1"/>
</dbReference>
<sequence length="101" mass="11478">MNRQQVLNLLGMAYKSRRLVSGQDLVLQAIKQQQAQFVFLASDLSSASKKELKFAVEKHDLPFTDEFSQLELSQAIGRPRKTIAITDQGFSNRFEELTSMN</sequence>
<organism evidence="1 2">
    <name type="scientific">Bombilactobacillus bombi</name>
    <dbReference type="NCBI Taxonomy" id="1303590"/>
    <lineage>
        <taxon>Bacteria</taxon>
        <taxon>Bacillati</taxon>
        <taxon>Bacillota</taxon>
        <taxon>Bacilli</taxon>
        <taxon>Lactobacillales</taxon>
        <taxon>Lactobacillaceae</taxon>
        <taxon>Bombilactobacillus</taxon>
    </lineage>
</organism>
<keyword evidence="1" id="KW-0687">Ribonucleoprotein</keyword>
<accession>A0A347SQS3</accession>
<keyword evidence="1" id="KW-0689">Ribosomal protein</keyword>